<dbReference type="InterPro" id="IPR036259">
    <property type="entry name" value="MFS_trans_sf"/>
</dbReference>
<keyword evidence="2" id="KW-0813">Transport</keyword>
<evidence type="ECO:0000313" key="9">
    <source>
        <dbReference type="Proteomes" id="UP000599523"/>
    </source>
</evidence>
<evidence type="ECO:0000256" key="1">
    <source>
        <dbReference type="ARBA" id="ARBA00004141"/>
    </source>
</evidence>
<dbReference type="SUPFAM" id="SSF103473">
    <property type="entry name" value="MFS general substrate transporter"/>
    <property type="match status" value="1"/>
</dbReference>
<evidence type="ECO:0000256" key="3">
    <source>
        <dbReference type="ARBA" id="ARBA00022692"/>
    </source>
</evidence>
<feature type="transmembrane region" description="Helical" evidence="6">
    <location>
        <begin position="249"/>
        <end position="270"/>
    </location>
</feature>
<comment type="caution">
    <text evidence="8">The sequence shown here is derived from an EMBL/GenBank/DDBJ whole genome shotgun (WGS) entry which is preliminary data.</text>
</comment>
<feature type="transmembrane region" description="Helical" evidence="6">
    <location>
        <begin position="310"/>
        <end position="333"/>
    </location>
</feature>
<dbReference type="InterPro" id="IPR011701">
    <property type="entry name" value="MFS"/>
</dbReference>
<dbReference type="InterPro" id="IPR020846">
    <property type="entry name" value="MFS_dom"/>
</dbReference>
<dbReference type="PANTHER" id="PTHR12778">
    <property type="entry name" value="SOLUTE CARRIER FAMILY 33 ACETYL-COA TRANSPORTER -RELATED"/>
    <property type="match status" value="1"/>
</dbReference>
<proteinExistence type="predicted"/>
<evidence type="ECO:0000256" key="6">
    <source>
        <dbReference type="SAM" id="Phobius"/>
    </source>
</evidence>
<feature type="domain" description="Major facilitator superfamily (MFS) profile" evidence="7">
    <location>
        <begin position="215"/>
        <end position="413"/>
    </location>
</feature>
<dbReference type="PROSITE" id="PS50850">
    <property type="entry name" value="MFS"/>
    <property type="match status" value="1"/>
</dbReference>
<dbReference type="EMBL" id="WTVM01000125">
    <property type="protein sequence ID" value="NMG04489.1"/>
    <property type="molecule type" value="Genomic_DNA"/>
</dbReference>
<feature type="transmembrane region" description="Helical" evidence="6">
    <location>
        <begin position="164"/>
        <end position="184"/>
    </location>
</feature>
<feature type="transmembrane region" description="Helical" evidence="6">
    <location>
        <begin position="139"/>
        <end position="158"/>
    </location>
</feature>
<dbReference type="Proteomes" id="UP000599523">
    <property type="component" value="Unassembled WGS sequence"/>
</dbReference>
<dbReference type="GO" id="GO:0022857">
    <property type="term" value="F:transmembrane transporter activity"/>
    <property type="evidence" value="ECO:0007669"/>
    <property type="project" value="InterPro"/>
</dbReference>
<accession>A0A972F926</accession>
<protein>
    <submittedName>
        <fullName evidence="8">MFS transporter</fullName>
    </submittedName>
</protein>
<gene>
    <name evidence="8" type="ORF">GPA21_16145</name>
</gene>
<dbReference type="RefSeq" id="WP_168989158.1">
    <property type="nucleotide sequence ID" value="NZ_CAWPHM010000028.1"/>
</dbReference>
<feature type="transmembrane region" description="Helical" evidence="6">
    <location>
        <begin position="73"/>
        <end position="93"/>
    </location>
</feature>
<feature type="transmembrane region" description="Helical" evidence="6">
    <location>
        <begin position="42"/>
        <end position="61"/>
    </location>
</feature>
<dbReference type="GO" id="GO:0016020">
    <property type="term" value="C:membrane"/>
    <property type="evidence" value="ECO:0007669"/>
    <property type="project" value="UniProtKB-SubCell"/>
</dbReference>
<evidence type="ECO:0000256" key="2">
    <source>
        <dbReference type="ARBA" id="ARBA00022448"/>
    </source>
</evidence>
<evidence type="ECO:0000313" key="8">
    <source>
        <dbReference type="EMBL" id="NMG04489.1"/>
    </source>
</evidence>
<comment type="subcellular location">
    <subcellularLocation>
        <location evidence="1">Membrane</location>
        <topology evidence="1">Multi-pass membrane protein</topology>
    </subcellularLocation>
</comment>
<dbReference type="Gene3D" id="1.20.1250.20">
    <property type="entry name" value="MFS general substrate transporter like domains"/>
    <property type="match status" value="1"/>
</dbReference>
<feature type="transmembrane region" description="Helical" evidence="6">
    <location>
        <begin position="370"/>
        <end position="390"/>
    </location>
</feature>
<reference evidence="8" key="1">
    <citation type="submission" date="2019-12" db="EMBL/GenBank/DDBJ databases">
        <title>Comparative genomics gives insights into the taxonomy of the Azoarcus-Aromatoleum group and reveals separate origins of nif in the plant-associated Azoarcus and non-plant-associated Aromatoleum sub-groups.</title>
        <authorList>
            <person name="Lafos M."/>
            <person name="Maluk M."/>
            <person name="Batista M."/>
            <person name="Junghare M."/>
            <person name="Carmona M."/>
            <person name="Faoro H."/>
            <person name="Cruz L.M."/>
            <person name="Battistoni F."/>
            <person name="De Souza E."/>
            <person name="Pedrosa F."/>
            <person name="Chen W.-M."/>
            <person name="Poole P.S."/>
            <person name="Dixon R.A."/>
            <person name="James E.K."/>
        </authorList>
    </citation>
    <scope>NUCLEOTIDE SEQUENCE</scope>
    <source>
        <strain evidence="8">NSC3</strain>
    </source>
</reference>
<keyword evidence="9" id="KW-1185">Reference proteome</keyword>
<evidence type="ECO:0000256" key="5">
    <source>
        <dbReference type="ARBA" id="ARBA00023136"/>
    </source>
</evidence>
<dbReference type="InterPro" id="IPR004752">
    <property type="entry name" value="AmpG_permease/AT-1"/>
</dbReference>
<feature type="transmembrane region" description="Helical" evidence="6">
    <location>
        <begin position="99"/>
        <end position="119"/>
    </location>
</feature>
<keyword evidence="5 6" id="KW-0472">Membrane</keyword>
<evidence type="ECO:0000256" key="4">
    <source>
        <dbReference type="ARBA" id="ARBA00022989"/>
    </source>
</evidence>
<name>A0A972F926_9RHOO</name>
<dbReference type="CDD" id="cd17485">
    <property type="entry name" value="MFS_MFSD3"/>
    <property type="match status" value="1"/>
</dbReference>
<dbReference type="Pfam" id="PF07690">
    <property type="entry name" value="MFS_1"/>
    <property type="match status" value="1"/>
</dbReference>
<feature type="transmembrane region" description="Helical" evidence="6">
    <location>
        <begin position="12"/>
        <end position="30"/>
    </location>
</feature>
<organism evidence="8 9">
    <name type="scientific">Azoarcus taiwanensis</name>
    <dbReference type="NCBI Taxonomy" id="666964"/>
    <lineage>
        <taxon>Bacteria</taxon>
        <taxon>Pseudomonadati</taxon>
        <taxon>Pseudomonadota</taxon>
        <taxon>Betaproteobacteria</taxon>
        <taxon>Rhodocyclales</taxon>
        <taxon>Zoogloeaceae</taxon>
        <taxon>Azoarcus</taxon>
    </lineage>
</organism>
<sequence>MRGKYAVIGSLYLTQGLPFGLAMIAMPAILRQAGHPVESLGIFALVMLPWAFKLLWGPLVDNHGLARFGHRRSWIVPLQVATAAGFAALAHLPPESTPIVGFAAALVLINLLCATQDIATDGYAVEQLAREQHAFGNSLQIGGFCLGMLLGGSGVLIVVEHLGWAAAMAGLGIVTGLLTLPVLLRSEGVATPPPGGERAEPKRASLRALLRRPGIWVLLAVAGLFKAGSAGGEALLHPYLVDAGYGLDVVGMISGTALIGLGTVFAFLGGAVTTRLGAERTLVTFVALSALGMGALAILAAIGQTDLPQFLPALLLENISINIAYVAAFVLFMRWSSKEQAGTDFTAFQCVEAIGNIVAIGVATHLAGQLGYGAAFAFTALAGLAVALFLRTVLTESAARRLDVIPEASATGE</sequence>
<keyword evidence="4 6" id="KW-1133">Transmembrane helix</keyword>
<feature type="transmembrane region" description="Helical" evidence="6">
    <location>
        <begin position="345"/>
        <end position="364"/>
    </location>
</feature>
<dbReference type="AlphaFoldDB" id="A0A972F926"/>
<feature type="transmembrane region" description="Helical" evidence="6">
    <location>
        <begin position="215"/>
        <end position="237"/>
    </location>
</feature>
<feature type="transmembrane region" description="Helical" evidence="6">
    <location>
        <begin position="282"/>
        <end position="304"/>
    </location>
</feature>
<evidence type="ECO:0000259" key="7">
    <source>
        <dbReference type="PROSITE" id="PS50850"/>
    </source>
</evidence>
<dbReference type="PANTHER" id="PTHR12778:SF10">
    <property type="entry name" value="MAJOR FACILITATOR SUPERFAMILY DOMAIN-CONTAINING PROTEIN 3"/>
    <property type="match status" value="1"/>
</dbReference>
<keyword evidence="3 6" id="KW-0812">Transmembrane</keyword>